<keyword evidence="3" id="KW-1185">Reference proteome</keyword>
<name>A0A6L9Y5W2_9BURK</name>
<keyword evidence="1" id="KW-0472">Membrane</keyword>
<dbReference type="RefSeq" id="WP_159992092.1">
    <property type="nucleotide sequence ID" value="NZ_CP047165.1"/>
</dbReference>
<dbReference type="Proteomes" id="UP000477651">
    <property type="component" value="Unassembled WGS sequence"/>
</dbReference>
<dbReference type="AlphaFoldDB" id="A0A6L9Y5W2"/>
<dbReference type="InterPro" id="IPR008621">
    <property type="entry name" value="Cbb3-typ_cyt_oxidase_comp"/>
</dbReference>
<dbReference type="EMBL" id="JAAGYR010000010">
    <property type="protein sequence ID" value="NEN75880.1"/>
    <property type="molecule type" value="Genomic_DNA"/>
</dbReference>
<keyword evidence="1" id="KW-1133">Transmembrane helix</keyword>
<evidence type="ECO:0000256" key="1">
    <source>
        <dbReference type="SAM" id="Phobius"/>
    </source>
</evidence>
<sequence length="52" mass="5885">MTWLNVIMTIASMAAFLGIVWWAWSKGRSKANEEAANLPFSMPDEADLNRKN</sequence>
<keyword evidence="1" id="KW-0812">Transmembrane</keyword>
<comment type="caution">
    <text evidence="2">The sequence shown here is derived from an EMBL/GenBank/DDBJ whole genome shotgun (WGS) entry which is preliminary data.</text>
</comment>
<dbReference type="Pfam" id="PF05545">
    <property type="entry name" value="FixQ"/>
    <property type="match status" value="1"/>
</dbReference>
<protein>
    <submittedName>
        <fullName evidence="2">Cbb3-type cytochrome c oxidase subunit 3</fullName>
    </submittedName>
</protein>
<reference evidence="2 3" key="1">
    <citation type="submission" date="2020-02" db="EMBL/GenBank/DDBJ databases">
        <title>Pelistega sp. NLN82 were isolated from wild rodents of the Hainan Island.</title>
        <authorList>
            <person name="Niu N."/>
            <person name="Zhou J."/>
        </authorList>
    </citation>
    <scope>NUCLEOTIDE SEQUENCE [LARGE SCALE GENOMIC DNA]</scope>
    <source>
        <strain evidence="2 3">NLN82</strain>
    </source>
</reference>
<accession>A0A6L9Y5W2</accession>
<proteinExistence type="predicted"/>
<evidence type="ECO:0000313" key="2">
    <source>
        <dbReference type="EMBL" id="NEN75880.1"/>
    </source>
</evidence>
<evidence type="ECO:0000313" key="3">
    <source>
        <dbReference type="Proteomes" id="UP000477651"/>
    </source>
</evidence>
<organism evidence="2 3">
    <name type="scientific">Pelistega ratti</name>
    <dbReference type="NCBI Taxonomy" id="2652177"/>
    <lineage>
        <taxon>Bacteria</taxon>
        <taxon>Pseudomonadati</taxon>
        <taxon>Pseudomonadota</taxon>
        <taxon>Betaproteobacteria</taxon>
        <taxon>Burkholderiales</taxon>
        <taxon>Alcaligenaceae</taxon>
        <taxon>Pelistega</taxon>
    </lineage>
</organism>
<gene>
    <name evidence="2" type="ORF">F9B74_06010</name>
</gene>
<feature type="transmembrane region" description="Helical" evidence="1">
    <location>
        <begin position="6"/>
        <end position="24"/>
    </location>
</feature>
<dbReference type="CDD" id="cd01324">
    <property type="entry name" value="cbb3_Oxidase_CcoQ"/>
    <property type="match status" value="1"/>
</dbReference>